<protein>
    <submittedName>
        <fullName evidence="2">Uncharacterized protein</fullName>
    </submittedName>
</protein>
<evidence type="ECO:0000313" key="2">
    <source>
        <dbReference type="EMBL" id="WNG49646.1"/>
    </source>
</evidence>
<reference evidence="2 3" key="1">
    <citation type="submission" date="2019-08" db="EMBL/GenBank/DDBJ databases">
        <title>Archangium and Cystobacter genomes.</title>
        <authorList>
            <person name="Chen I.-C.K."/>
            <person name="Wielgoss S."/>
        </authorList>
    </citation>
    <scope>NUCLEOTIDE SEQUENCE [LARGE SCALE GENOMIC DNA]</scope>
    <source>
        <strain evidence="2 3">Cbm 6</strain>
    </source>
</reference>
<name>A0ABY9X2L0_9BACT</name>
<organism evidence="2 3">
    <name type="scientific">Archangium minus</name>
    <dbReference type="NCBI Taxonomy" id="83450"/>
    <lineage>
        <taxon>Bacteria</taxon>
        <taxon>Pseudomonadati</taxon>
        <taxon>Myxococcota</taxon>
        <taxon>Myxococcia</taxon>
        <taxon>Myxococcales</taxon>
        <taxon>Cystobacterineae</taxon>
        <taxon>Archangiaceae</taxon>
        <taxon>Archangium</taxon>
    </lineage>
</organism>
<sequence length="457" mass="50894">MVVLVWSCTSSASDPFDTSIRPATLTEPEDEPKDSGETAPATEPTEPDRTIRRATITEAEEGEASAPAQPSFQEELERKKDFLTLGGLFYQRADLLGSRLEGQTRLQPKFPALVNLYLDARPSERLRGFVVGRLVYDPLDSTRSGPQTLLDQFWFSFDLANRVFITAGRQQIKWGSSLLWNPTDFLQQPNPQPLEGIDLRTGVDMLKVNIPWESLGAHLSLMLTADLLGPSEQRLRYGGALRADVVIGDAGELSLTASFLQRRRPRYGLDWSMGVGPVDLNAELALVRDSDVRLWERTPEGFAPRDFGGPKLLASGGMSTQFRLADVFRVGLRLEGFYNSLGYEDRAFLTWLQSTGDYRALFFGRYYGMGQVSLSRRSMYAPTLSLTAVANVSDHSYMSRLEYSMVVTTAVKFFVFVEAPFGARGSEFLFQPDLAVAPLPAVDLGLFRAGINVRMRL</sequence>
<dbReference type="EMBL" id="CP043494">
    <property type="protein sequence ID" value="WNG49646.1"/>
    <property type="molecule type" value="Genomic_DNA"/>
</dbReference>
<gene>
    <name evidence="2" type="ORF">F0U60_40155</name>
</gene>
<feature type="region of interest" description="Disordered" evidence="1">
    <location>
        <begin position="11"/>
        <end position="51"/>
    </location>
</feature>
<dbReference type="Proteomes" id="UP001611383">
    <property type="component" value="Chromosome"/>
</dbReference>
<evidence type="ECO:0000256" key="1">
    <source>
        <dbReference type="SAM" id="MobiDB-lite"/>
    </source>
</evidence>
<keyword evidence="3" id="KW-1185">Reference proteome</keyword>
<evidence type="ECO:0000313" key="3">
    <source>
        <dbReference type="Proteomes" id="UP001611383"/>
    </source>
</evidence>
<accession>A0ABY9X2L0</accession>
<proteinExistence type="predicted"/>
<dbReference type="RefSeq" id="WP_395807783.1">
    <property type="nucleotide sequence ID" value="NZ_CP043494.1"/>
</dbReference>